<sequence>MMENNCYRINITKWLPIDSLSSSCAKMIELKNATVKHTQNIILMNNQMYDCDDNHCQEMLDKLTVELKNIIVSYESMYSNRINSNSTLQAVDNYKINYLFSNIKRLLHVMAKFHYNLINKIIGKKNDEVTRNIFRLVNVYNSILELKSEITLQPTINIFSNDCPSTLDVHNKNISTMRIFQVLAKNKAEEHCHVLLNCLLKIYQPGNNENSKSPPSADEISENSSVEIYRALTKHMTPPHTTTKTLSAPVNEISNENHDSATNIDNIKTIRMFVINQTKHIEKLIDGSNDITSSQSFDKDILLNRNNNGQLKISKRSLEKISNYYRRISWAAASEILDHVVLWWSSEGIAARHNLGAGGAHNLQDWLHQFIQDNKNNIPTCIKLTLLNLCDALGCHVTITCWDKIFRLAYIAAFENISRPFSTEGTDTGHMFAEVFQLLVSLSNKCEIGGEWMIGAPLMELALSEQIIILHRLDHSIHTMRLWASQECKLIAHTWDLESFFLIVKGDVNNCINELSFLKLADHTIALTVDCATISVQVYMCAKMRAKIVSEVNANMLLLKKSSSSSIEILAKICRVVSMANLHMCLPSASYWSKTGAATINNQRISGITPSSYVEIYLERVLLPVLEVLEDHEICNMVLKIMCEAWLDYIYLDQIKFSEFGSYQLLTDFAYVSNWIAECSIISQNMKEHLMKNEVLRRCEGVGKLLLRHPGEAIAMKKQIGTMDGSPTATSLGLERMPAEMYVPNQEQWLELRAGRNCSLCRCIE</sequence>
<feature type="domain" description="Coiled-coil protein 142 C-terminal" evidence="1">
    <location>
        <begin position="330"/>
        <end position="711"/>
    </location>
</feature>
<proteinExistence type="predicted"/>
<comment type="caution">
    <text evidence="2">The sequence shown here is derived from an EMBL/GenBank/DDBJ whole genome shotgun (WGS) entry which is preliminary data.</text>
</comment>
<reference evidence="2" key="1">
    <citation type="journal article" date="2023" name="bioRxiv">
        <title>Scaffold-level genome assemblies of two parasitoid biocontrol wasps reveal the parthenogenesis mechanism and an associated novel virus.</title>
        <authorList>
            <person name="Inwood S."/>
            <person name="Skelly J."/>
            <person name="Guhlin J."/>
            <person name="Harrop T."/>
            <person name="Goldson S."/>
            <person name="Dearden P."/>
        </authorList>
    </citation>
    <scope>NUCLEOTIDE SEQUENCE</scope>
    <source>
        <strain evidence="2">Irish</strain>
        <tissue evidence="2">Whole body</tissue>
    </source>
</reference>
<name>A0AA39F9F0_9HYME</name>
<dbReference type="EMBL" id="JAQQBS010001422">
    <property type="protein sequence ID" value="KAK0165397.1"/>
    <property type="molecule type" value="Genomic_DNA"/>
</dbReference>
<dbReference type="InterPro" id="IPR055350">
    <property type="entry name" value="CCDC142_C"/>
</dbReference>
<reference evidence="2" key="2">
    <citation type="submission" date="2023-03" db="EMBL/GenBank/DDBJ databases">
        <authorList>
            <person name="Inwood S.N."/>
            <person name="Skelly J.G."/>
            <person name="Guhlin J."/>
            <person name="Harrop T.W.R."/>
            <person name="Goldson S.G."/>
            <person name="Dearden P.K."/>
        </authorList>
    </citation>
    <scope>NUCLEOTIDE SEQUENCE</scope>
    <source>
        <strain evidence="2">Irish</strain>
        <tissue evidence="2">Whole body</tissue>
    </source>
</reference>
<evidence type="ECO:0000313" key="2">
    <source>
        <dbReference type="EMBL" id="KAK0165397.1"/>
    </source>
</evidence>
<dbReference type="InterPro" id="IPR026700">
    <property type="entry name" value="CCDC142"/>
</dbReference>
<keyword evidence="3" id="KW-1185">Reference proteome</keyword>
<dbReference type="AlphaFoldDB" id="A0AA39F9F0"/>
<protein>
    <recommendedName>
        <fullName evidence="1">Coiled-coil protein 142 C-terminal domain-containing protein</fullName>
    </recommendedName>
</protein>
<organism evidence="2 3">
    <name type="scientific">Microctonus aethiopoides</name>
    <dbReference type="NCBI Taxonomy" id="144406"/>
    <lineage>
        <taxon>Eukaryota</taxon>
        <taxon>Metazoa</taxon>
        <taxon>Ecdysozoa</taxon>
        <taxon>Arthropoda</taxon>
        <taxon>Hexapoda</taxon>
        <taxon>Insecta</taxon>
        <taxon>Pterygota</taxon>
        <taxon>Neoptera</taxon>
        <taxon>Endopterygota</taxon>
        <taxon>Hymenoptera</taxon>
        <taxon>Apocrita</taxon>
        <taxon>Ichneumonoidea</taxon>
        <taxon>Braconidae</taxon>
        <taxon>Euphorinae</taxon>
        <taxon>Microctonus</taxon>
    </lineage>
</organism>
<dbReference type="Proteomes" id="UP001168990">
    <property type="component" value="Unassembled WGS sequence"/>
</dbReference>
<gene>
    <name evidence="2" type="ORF">PV328_003913</name>
</gene>
<dbReference type="PANTHER" id="PTHR21436:SF2">
    <property type="entry name" value="COILED-COIL DOMAIN-CONTAINING PROTEIN 142"/>
    <property type="match status" value="1"/>
</dbReference>
<dbReference type="PANTHER" id="PTHR21436">
    <property type="entry name" value="COILED-COIL DOMAIN-CONTAINING PROTEIN 142"/>
    <property type="match status" value="1"/>
</dbReference>
<evidence type="ECO:0000313" key="3">
    <source>
        <dbReference type="Proteomes" id="UP001168990"/>
    </source>
</evidence>
<dbReference type="Pfam" id="PF14923">
    <property type="entry name" value="CCDC142"/>
    <property type="match status" value="1"/>
</dbReference>
<accession>A0AA39F9F0</accession>
<evidence type="ECO:0000259" key="1">
    <source>
        <dbReference type="Pfam" id="PF14923"/>
    </source>
</evidence>